<dbReference type="Gene3D" id="1.10.260.40">
    <property type="entry name" value="lambda repressor-like DNA-binding domains"/>
    <property type="match status" value="1"/>
</dbReference>
<dbReference type="SMART" id="SM00530">
    <property type="entry name" value="HTH_XRE"/>
    <property type="match status" value="1"/>
</dbReference>
<feature type="domain" description="HTH cro/C1-type" evidence="1">
    <location>
        <begin position="15"/>
        <end position="87"/>
    </location>
</feature>
<gene>
    <name evidence="2" type="ORF">GCM10009560_76390</name>
</gene>
<organism evidence="2 3">
    <name type="scientific">Nonomuraea longicatena</name>
    <dbReference type="NCBI Taxonomy" id="83682"/>
    <lineage>
        <taxon>Bacteria</taxon>
        <taxon>Bacillati</taxon>
        <taxon>Actinomycetota</taxon>
        <taxon>Actinomycetes</taxon>
        <taxon>Streptosporangiales</taxon>
        <taxon>Streptosporangiaceae</taxon>
        <taxon>Nonomuraea</taxon>
    </lineage>
</organism>
<comment type="caution">
    <text evidence="2">The sequence shown here is derived from an EMBL/GenBank/DDBJ whole genome shotgun (WGS) entry which is preliminary data.</text>
</comment>
<proteinExistence type="predicted"/>
<dbReference type="EMBL" id="BAAAHQ010000058">
    <property type="protein sequence ID" value="GAA0953499.1"/>
    <property type="molecule type" value="Genomic_DNA"/>
</dbReference>
<protein>
    <submittedName>
        <fullName evidence="2">Helix-turn-helix transcriptional regulator</fullName>
    </submittedName>
</protein>
<evidence type="ECO:0000313" key="2">
    <source>
        <dbReference type="EMBL" id="GAA0953499.1"/>
    </source>
</evidence>
<sequence>MTTTQTPRREGLRDFLRSRRARVMPEEVGLPGDRARRTPGLRREEVAVLAGIGVSWYTWLEQGRDIKVSDSVIESISRVLRLDPAERAYFYRLAGLNPPASPPSEGDDPAQLAELERLLGSWAPYPAYVLDLRWNYVLSNAAAQAVFGVPRTGGNCLELFFTDPRFQSFFANRATLAPELVATFRALAATYPDDDGFGVIQRRLYARSPEFARLWDRHDVRAATIGTKDVVHPYVGELSFDHHVMNPANRPDLRVIVHLPRGEDARDKLERLLREFPGYV</sequence>
<evidence type="ECO:0000313" key="3">
    <source>
        <dbReference type="Proteomes" id="UP001501578"/>
    </source>
</evidence>
<reference evidence="3" key="1">
    <citation type="journal article" date="2019" name="Int. J. Syst. Evol. Microbiol.">
        <title>The Global Catalogue of Microorganisms (GCM) 10K type strain sequencing project: providing services to taxonomists for standard genome sequencing and annotation.</title>
        <authorList>
            <consortium name="The Broad Institute Genomics Platform"/>
            <consortium name="The Broad Institute Genome Sequencing Center for Infectious Disease"/>
            <person name="Wu L."/>
            <person name="Ma J."/>
        </authorList>
    </citation>
    <scope>NUCLEOTIDE SEQUENCE [LARGE SCALE GENOMIC DNA]</scope>
    <source>
        <strain evidence="3">JCM 11136</strain>
    </source>
</reference>
<dbReference type="Pfam" id="PF17765">
    <property type="entry name" value="MLTR_LBD"/>
    <property type="match status" value="1"/>
</dbReference>
<name>A0ABP4BTH7_9ACTN</name>
<accession>A0ABP4BTH7</accession>
<dbReference type="PANTHER" id="PTHR35010">
    <property type="entry name" value="BLL4672 PROTEIN-RELATED"/>
    <property type="match status" value="1"/>
</dbReference>
<evidence type="ECO:0000259" key="1">
    <source>
        <dbReference type="SMART" id="SM00530"/>
    </source>
</evidence>
<dbReference type="CDD" id="cd00093">
    <property type="entry name" value="HTH_XRE"/>
    <property type="match status" value="1"/>
</dbReference>
<dbReference type="InterPro" id="IPR001387">
    <property type="entry name" value="Cro/C1-type_HTH"/>
</dbReference>
<dbReference type="RefSeq" id="WP_343955210.1">
    <property type="nucleotide sequence ID" value="NZ_BAAAHQ010000058.1"/>
</dbReference>
<dbReference type="Proteomes" id="UP001501578">
    <property type="component" value="Unassembled WGS sequence"/>
</dbReference>
<keyword evidence="3" id="KW-1185">Reference proteome</keyword>
<dbReference type="Gene3D" id="3.30.450.180">
    <property type="match status" value="1"/>
</dbReference>
<dbReference type="Pfam" id="PF13560">
    <property type="entry name" value="HTH_31"/>
    <property type="match status" value="1"/>
</dbReference>
<dbReference type="SUPFAM" id="SSF47413">
    <property type="entry name" value="lambda repressor-like DNA-binding domains"/>
    <property type="match status" value="1"/>
</dbReference>
<dbReference type="InterPro" id="IPR041413">
    <property type="entry name" value="MLTR_LBD"/>
</dbReference>
<dbReference type="PANTHER" id="PTHR35010:SF3">
    <property type="entry name" value="BLL4873 PROTEIN"/>
    <property type="match status" value="1"/>
</dbReference>
<dbReference type="InterPro" id="IPR010982">
    <property type="entry name" value="Lambda_DNA-bd_dom_sf"/>
</dbReference>